<dbReference type="GO" id="GO:0003743">
    <property type="term" value="F:translation initiation factor activity"/>
    <property type="evidence" value="ECO:0007669"/>
    <property type="project" value="UniProtKB-KW"/>
</dbReference>
<dbReference type="AlphaFoldDB" id="A0A553HMB4"/>
<keyword evidence="2" id="KW-0396">Initiation factor</keyword>
<dbReference type="GO" id="GO:0043022">
    <property type="term" value="F:ribosome binding"/>
    <property type="evidence" value="ECO:0007669"/>
    <property type="project" value="TreeGrafter"/>
</dbReference>
<dbReference type="EMBL" id="VFLP01000074">
    <property type="protein sequence ID" value="TRX89099.1"/>
    <property type="molecule type" value="Genomic_DNA"/>
</dbReference>
<dbReference type="Proteomes" id="UP000319160">
    <property type="component" value="Unassembled WGS sequence"/>
</dbReference>
<dbReference type="OrthoDB" id="21573at2759"/>
<dbReference type="PANTHER" id="PTHR10938:SF0">
    <property type="entry name" value="TRANSLATION INITIATION FACTOR IF-3, MITOCHONDRIAL"/>
    <property type="match status" value="1"/>
</dbReference>
<proteinExistence type="inferred from homology"/>
<evidence type="ECO:0000256" key="3">
    <source>
        <dbReference type="ARBA" id="ARBA00022917"/>
    </source>
</evidence>
<evidence type="ECO:0008006" key="6">
    <source>
        <dbReference type="Google" id="ProtNLM"/>
    </source>
</evidence>
<dbReference type="InterPro" id="IPR036788">
    <property type="entry name" value="T_IF-3_C_sf"/>
</dbReference>
<keyword evidence="5" id="KW-1185">Reference proteome</keyword>
<dbReference type="Gene3D" id="3.30.110.10">
    <property type="entry name" value="Translation initiation factor 3 (IF-3), C-terminal domain"/>
    <property type="match status" value="1"/>
</dbReference>
<dbReference type="PANTHER" id="PTHR10938">
    <property type="entry name" value="TRANSLATION INITIATION FACTOR IF-3"/>
    <property type="match status" value="1"/>
</dbReference>
<dbReference type="SUPFAM" id="SSF55200">
    <property type="entry name" value="Translation initiation factor IF3, C-terminal domain"/>
    <property type="match status" value="1"/>
</dbReference>
<dbReference type="GO" id="GO:0032790">
    <property type="term" value="P:ribosome disassembly"/>
    <property type="evidence" value="ECO:0007669"/>
    <property type="project" value="TreeGrafter"/>
</dbReference>
<evidence type="ECO:0000256" key="2">
    <source>
        <dbReference type="ARBA" id="ARBA00022540"/>
    </source>
</evidence>
<sequence length="264" mass="28692">MRHTQCLLTPARALHRVFLVELAKSNGISSTILPSSSAFRKCASLPPSKRAHTQGITTASPCCRSHPFSTTSAAAAQRMIVKHPRDEKIPYRWVRIAGESQSLSEPQPIDAVLASLPPGHSLVMVAPPPPPNDETAGVVQPSAAICRIIDAVAEAAARKEAAKEAKKTAQQTKTLELNWAIAPHDLAHKLKRLDEFLAKGMRVELLLARKRKSRKASAEEGGELIRRVKEAASDAGATEYKKEDGYVGNVLRLFFEGPNKKTKS</sequence>
<reference evidence="5" key="1">
    <citation type="submission" date="2019-06" db="EMBL/GenBank/DDBJ databases">
        <title>Draft genome sequence of the griseofulvin-producing fungus Xylaria cubensis strain G536.</title>
        <authorList>
            <person name="Mead M.E."/>
            <person name="Raja H.A."/>
            <person name="Steenwyk J.L."/>
            <person name="Knowles S.L."/>
            <person name="Oberlies N.H."/>
            <person name="Rokas A."/>
        </authorList>
    </citation>
    <scope>NUCLEOTIDE SEQUENCE [LARGE SCALE GENOMIC DNA]</scope>
    <source>
        <strain evidence="5">G536</strain>
    </source>
</reference>
<gene>
    <name evidence="4" type="ORF">FHL15_010016</name>
</gene>
<organism evidence="4 5">
    <name type="scientific">Xylaria flabelliformis</name>
    <dbReference type="NCBI Taxonomy" id="2512241"/>
    <lineage>
        <taxon>Eukaryota</taxon>
        <taxon>Fungi</taxon>
        <taxon>Dikarya</taxon>
        <taxon>Ascomycota</taxon>
        <taxon>Pezizomycotina</taxon>
        <taxon>Sordariomycetes</taxon>
        <taxon>Xylariomycetidae</taxon>
        <taxon>Xylariales</taxon>
        <taxon>Xylariaceae</taxon>
        <taxon>Xylaria</taxon>
    </lineage>
</organism>
<dbReference type="GO" id="GO:0005739">
    <property type="term" value="C:mitochondrion"/>
    <property type="evidence" value="ECO:0007669"/>
    <property type="project" value="TreeGrafter"/>
</dbReference>
<dbReference type="STRING" id="2512241.A0A553HMB4"/>
<name>A0A553HMB4_9PEZI</name>
<dbReference type="GO" id="GO:0070124">
    <property type="term" value="P:mitochondrial translational initiation"/>
    <property type="evidence" value="ECO:0007669"/>
    <property type="project" value="TreeGrafter"/>
</dbReference>
<dbReference type="InterPro" id="IPR001288">
    <property type="entry name" value="Translation_initiation_fac_3"/>
</dbReference>
<evidence type="ECO:0000313" key="4">
    <source>
        <dbReference type="EMBL" id="TRX89099.1"/>
    </source>
</evidence>
<protein>
    <recommendedName>
        <fullName evidence="6">Translation initiation factor 3 C-terminal domain-containing protein</fullName>
    </recommendedName>
</protein>
<accession>A0A553HMB4</accession>
<comment type="similarity">
    <text evidence="1">Belongs to the IF-3 family.</text>
</comment>
<evidence type="ECO:0000256" key="1">
    <source>
        <dbReference type="ARBA" id="ARBA00005439"/>
    </source>
</evidence>
<evidence type="ECO:0000313" key="5">
    <source>
        <dbReference type="Proteomes" id="UP000319160"/>
    </source>
</evidence>
<keyword evidence="3" id="KW-0648">Protein biosynthesis</keyword>
<comment type="caution">
    <text evidence="4">The sequence shown here is derived from an EMBL/GenBank/DDBJ whole genome shotgun (WGS) entry which is preliminary data.</text>
</comment>